<feature type="region of interest" description="Disordered" evidence="1">
    <location>
        <begin position="112"/>
        <end position="144"/>
    </location>
</feature>
<proteinExistence type="predicted"/>
<feature type="compositionally biased region" description="Basic and acidic residues" evidence="1">
    <location>
        <begin position="112"/>
        <end position="125"/>
    </location>
</feature>
<organism evidence="3 4">
    <name type="scientific">Deinococcus daejeonensis</name>
    <dbReference type="NCBI Taxonomy" id="1007098"/>
    <lineage>
        <taxon>Bacteria</taxon>
        <taxon>Thermotogati</taxon>
        <taxon>Deinococcota</taxon>
        <taxon>Deinococci</taxon>
        <taxon>Deinococcales</taxon>
        <taxon>Deinococcaceae</taxon>
        <taxon>Deinococcus</taxon>
    </lineage>
</organism>
<dbReference type="RefSeq" id="WP_189059778.1">
    <property type="nucleotide sequence ID" value="NZ_BMOR01000046.1"/>
</dbReference>
<feature type="domain" description="Excalibur calcium-binding" evidence="2">
    <location>
        <begin position="81"/>
        <end position="117"/>
    </location>
</feature>
<dbReference type="EMBL" id="BMOR01000046">
    <property type="protein sequence ID" value="GGN47877.1"/>
    <property type="molecule type" value="Genomic_DNA"/>
</dbReference>
<dbReference type="Pfam" id="PF05901">
    <property type="entry name" value="Excalibur"/>
    <property type="match status" value="1"/>
</dbReference>
<dbReference type="Proteomes" id="UP000645517">
    <property type="component" value="Unassembled WGS sequence"/>
</dbReference>
<reference evidence="4" key="1">
    <citation type="journal article" date="2019" name="Int. J. Syst. Evol. Microbiol.">
        <title>The Global Catalogue of Microorganisms (GCM) 10K type strain sequencing project: providing services to taxonomists for standard genome sequencing and annotation.</title>
        <authorList>
            <consortium name="The Broad Institute Genomics Platform"/>
            <consortium name="The Broad Institute Genome Sequencing Center for Infectious Disease"/>
            <person name="Wu L."/>
            <person name="Ma J."/>
        </authorList>
    </citation>
    <scope>NUCLEOTIDE SEQUENCE [LARGE SCALE GENOMIC DNA]</scope>
    <source>
        <strain evidence="4">JCM 16918</strain>
    </source>
</reference>
<evidence type="ECO:0000259" key="2">
    <source>
        <dbReference type="SMART" id="SM00894"/>
    </source>
</evidence>
<protein>
    <recommendedName>
        <fullName evidence="2">Excalibur calcium-binding domain-containing protein</fullName>
    </recommendedName>
</protein>
<name>A0ABQ2JJB9_9DEIO</name>
<sequence length="258" mass="27014">MTHTNAHTRWPGSRALTPALGALFLVGLLAGGAQASKPCGNSWIADNKTCHVGTGSSGTTPAPSAPPILQGTPAPQVSRLFLASCEDARARGLSDLPFGSLEYARHLDRDHDGVACESGGDDRTPDGAAAPNREADRPASVRASRPDVQGLTLATVTEIIDGRTLRVLWNYQPHVVRLIGLGTPFPLGKTVLEQLTPLQSTVWVELDPAAPEAGGFTPAYVWLGPDLVNWTLLDAGAPTEAFPAAARYTAALSTVSEP</sequence>
<evidence type="ECO:0000313" key="3">
    <source>
        <dbReference type="EMBL" id="GGN47877.1"/>
    </source>
</evidence>
<dbReference type="Gene3D" id="2.40.50.90">
    <property type="match status" value="1"/>
</dbReference>
<comment type="caution">
    <text evidence="3">The sequence shown here is derived from an EMBL/GenBank/DDBJ whole genome shotgun (WGS) entry which is preliminary data.</text>
</comment>
<keyword evidence="4" id="KW-1185">Reference proteome</keyword>
<dbReference type="InterPro" id="IPR035437">
    <property type="entry name" value="SNase_OB-fold_sf"/>
</dbReference>
<gene>
    <name evidence="3" type="ORF">GCM10010842_39770</name>
</gene>
<evidence type="ECO:0000256" key="1">
    <source>
        <dbReference type="SAM" id="MobiDB-lite"/>
    </source>
</evidence>
<accession>A0ABQ2JJB9</accession>
<evidence type="ECO:0000313" key="4">
    <source>
        <dbReference type="Proteomes" id="UP000645517"/>
    </source>
</evidence>
<dbReference type="InterPro" id="IPR008613">
    <property type="entry name" value="Excalibur_Ca-bd_domain"/>
</dbReference>
<dbReference type="SUPFAM" id="SSF50199">
    <property type="entry name" value="Staphylococcal nuclease"/>
    <property type="match status" value="1"/>
</dbReference>
<dbReference type="SMART" id="SM00894">
    <property type="entry name" value="Excalibur"/>
    <property type="match status" value="1"/>
</dbReference>